<evidence type="ECO:0000256" key="3">
    <source>
        <dbReference type="ARBA" id="ARBA00022577"/>
    </source>
</evidence>
<name>A0A287XS13_HORVV</name>
<dbReference type="FunCoup" id="A0A287XS13">
    <property type="interactions" value="20"/>
</dbReference>
<comment type="similarity">
    <text evidence="1">Belongs to the DEFL family.</text>
</comment>
<evidence type="ECO:0000256" key="4">
    <source>
        <dbReference type="ARBA" id="ARBA00022821"/>
    </source>
</evidence>
<dbReference type="Pfam" id="PF25052">
    <property type="entry name" value="AtDEF-like"/>
    <property type="match status" value="1"/>
</dbReference>
<dbReference type="InParanoid" id="A0A287XS13"/>
<keyword evidence="4" id="KW-0611">Plant defense</keyword>
<dbReference type="InterPro" id="IPR010851">
    <property type="entry name" value="DEFL"/>
</dbReference>
<keyword evidence="3" id="KW-0295">Fungicide</keyword>
<dbReference type="OMA" id="ICQGKCE"/>
<keyword evidence="2" id="KW-0929">Antimicrobial</keyword>
<dbReference type="Gramene" id="HORVU.MOREX.r3.7HG0738980.1">
    <property type="protein sequence ID" value="HORVU.MOREX.r3.7HG0738980.1"/>
    <property type="gene ID" value="HORVU.MOREX.r3.7HG0738980"/>
</dbReference>
<dbReference type="SMR" id="A0A287XS13"/>
<reference evidence="6" key="1">
    <citation type="journal article" date="2012" name="Nature">
        <title>A physical, genetic and functional sequence assembly of the barley genome.</title>
        <authorList>
            <consortium name="The International Barley Genome Sequencing Consortium"/>
            <person name="Mayer K.F."/>
            <person name="Waugh R."/>
            <person name="Brown J.W."/>
            <person name="Schulman A."/>
            <person name="Langridge P."/>
            <person name="Platzer M."/>
            <person name="Fincher G.B."/>
            <person name="Muehlbauer G.J."/>
            <person name="Sato K."/>
            <person name="Close T.J."/>
            <person name="Wise R.P."/>
            <person name="Stein N."/>
        </authorList>
    </citation>
    <scope>NUCLEOTIDE SEQUENCE [LARGE SCALE GENOMIC DNA]</scope>
    <source>
        <strain evidence="6">cv. Morex</strain>
    </source>
</reference>
<dbReference type="AlphaFoldDB" id="A0A287XS13"/>
<keyword evidence="6" id="KW-1185">Reference proteome</keyword>
<evidence type="ECO:0000313" key="5">
    <source>
        <dbReference type="EnsemblPlants" id="HORVU.MOREX.r3.7HG0738980.1"/>
    </source>
</evidence>
<proteinExistence type="inferred from homology"/>
<dbReference type="GO" id="GO:0050832">
    <property type="term" value="P:defense response to fungus"/>
    <property type="evidence" value="ECO:0007669"/>
    <property type="project" value="UniProtKB-KW"/>
</dbReference>
<evidence type="ECO:0000256" key="1">
    <source>
        <dbReference type="ARBA" id="ARBA00006722"/>
    </source>
</evidence>
<dbReference type="Proteomes" id="UP000011116">
    <property type="component" value="Chromosome 7H"/>
</dbReference>
<evidence type="ECO:0000313" key="6">
    <source>
        <dbReference type="Proteomes" id="UP000011116"/>
    </source>
</evidence>
<dbReference type="Gramene" id="HORVU.MOREX.r2.7HG0612950.1">
    <property type="protein sequence ID" value="HORVU.MOREX.r2.7HG0612950.1"/>
    <property type="gene ID" value="HORVU.MOREX.r2.7HG0612950"/>
</dbReference>
<organism evidence="5 6">
    <name type="scientific">Hordeum vulgare subsp. vulgare</name>
    <name type="common">Domesticated barley</name>
    <dbReference type="NCBI Taxonomy" id="112509"/>
    <lineage>
        <taxon>Eukaryota</taxon>
        <taxon>Viridiplantae</taxon>
        <taxon>Streptophyta</taxon>
        <taxon>Embryophyta</taxon>
        <taxon>Tracheophyta</taxon>
        <taxon>Spermatophyta</taxon>
        <taxon>Magnoliopsida</taxon>
        <taxon>Liliopsida</taxon>
        <taxon>Poales</taxon>
        <taxon>Poaceae</taxon>
        <taxon>BOP clade</taxon>
        <taxon>Pooideae</taxon>
        <taxon>Triticodae</taxon>
        <taxon>Triticeae</taxon>
        <taxon>Hordeinae</taxon>
        <taxon>Hordeum</taxon>
    </lineage>
</organism>
<evidence type="ECO:0008006" key="7">
    <source>
        <dbReference type="Google" id="ProtNLM"/>
    </source>
</evidence>
<reference evidence="5" key="2">
    <citation type="submission" date="2020-10" db="EMBL/GenBank/DDBJ databases">
        <authorList>
            <person name="Scholz U."/>
            <person name="Mascher M."/>
            <person name="Fiebig A."/>
        </authorList>
    </citation>
    <scope>NUCLEOTIDE SEQUENCE [LARGE SCALE GENOMIC DNA]</scope>
    <source>
        <strain evidence="5">cv. Morex</strain>
    </source>
</reference>
<dbReference type="EnsemblPlants" id="HORVU.MOREX.r3.7HG0738980.1">
    <property type="protein sequence ID" value="HORVU.MOREX.r3.7HG0738980.1"/>
    <property type="gene ID" value="HORVU.MOREX.r3.7HG0738980"/>
</dbReference>
<evidence type="ECO:0000256" key="2">
    <source>
        <dbReference type="ARBA" id="ARBA00022529"/>
    </source>
</evidence>
<reference evidence="5" key="3">
    <citation type="submission" date="2022-01" db="UniProtKB">
        <authorList>
            <consortium name="EnsemblPlants"/>
        </authorList>
    </citation>
    <scope>IDENTIFICATION</scope>
    <source>
        <strain evidence="5">subsp. vulgare</strain>
    </source>
</reference>
<dbReference type="GO" id="GO:0031640">
    <property type="term" value="P:killing of cells of another organism"/>
    <property type="evidence" value="ECO:0007669"/>
    <property type="project" value="UniProtKB-KW"/>
</dbReference>
<sequence>MAATFLSVIFKILVVALACSSLLLTPGEGKYVCQGKCEDIPNCDNWCKSPGGYPKGGQCVPPLYQFCCCIE</sequence>
<protein>
    <recommendedName>
        <fullName evidence="7">Defensin</fullName>
    </recommendedName>
</protein>
<accession>A0A287XS13</accession>